<feature type="binding site" evidence="13">
    <location>
        <position position="152"/>
    </location>
    <ligand>
        <name>[4Fe-4S] cluster</name>
        <dbReference type="ChEBI" id="CHEBI:49883"/>
        <label>2</label>
        <note>4Fe-4S-S-AdoMet</note>
    </ligand>
</feature>
<name>A0A7C0U796_9BACT</name>
<comment type="catalytic activity">
    <reaction evidence="13">
        <text>N(6)-dimethylallyladenosine(37) in tRNA + (sulfur carrier)-SH + AH2 + 2 S-adenosyl-L-methionine = 2-methylsulfanyl-N(6)-dimethylallyladenosine(37) in tRNA + (sulfur carrier)-H + 5'-deoxyadenosine + L-methionine + A + S-adenosyl-L-homocysteine + 2 H(+)</text>
        <dbReference type="Rhea" id="RHEA:37067"/>
        <dbReference type="Rhea" id="RHEA-COMP:10375"/>
        <dbReference type="Rhea" id="RHEA-COMP:10376"/>
        <dbReference type="Rhea" id="RHEA-COMP:14737"/>
        <dbReference type="Rhea" id="RHEA-COMP:14739"/>
        <dbReference type="ChEBI" id="CHEBI:13193"/>
        <dbReference type="ChEBI" id="CHEBI:15378"/>
        <dbReference type="ChEBI" id="CHEBI:17319"/>
        <dbReference type="ChEBI" id="CHEBI:17499"/>
        <dbReference type="ChEBI" id="CHEBI:29917"/>
        <dbReference type="ChEBI" id="CHEBI:57844"/>
        <dbReference type="ChEBI" id="CHEBI:57856"/>
        <dbReference type="ChEBI" id="CHEBI:59789"/>
        <dbReference type="ChEBI" id="CHEBI:64428"/>
        <dbReference type="ChEBI" id="CHEBI:74415"/>
        <dbReference type="ChEBI" id="CHEBI:74417"/>
        <dbReference type="EC" id="2.8.4.3"/>
    </reaction>
</comment>
<dbReference type="InterPro" id="IPR020612">
    <property type="entry name" value="Methylthiotransferase_CS"/>
</dbReference>
<dbReference type="Pfam" id="PF04055">
    <property type="entry name" value="Radical_SAM"/>
    <property type="match status" value="1"/>
</dbReference>
<feature type="binding site" evidence="13">
    <location>
        <position position="156"/>
    </location>
    <ligand>
        <name>[4Fe-4S] cluster</name>
        <dbReference type="ChEBI" id="CHEBI:49883"/>
        <label>2</label>
        <note>4Fe-4S-S-AdoMet</note>
    </ligand>
</feature>
<dbReference type="PROSITE" id="PS51918">
    <property type="entry name" value="RADICAL_SAM"/>
    <property type="match status" value="1"/>
</dbReference>
<dbReference type="EC" id="2.8.4.3" evidence="9 13"/>
<keyword evidence="6 13" id="KW-0479">Metal-binding</keyword>
<evidence type="ECO:0000259" key="15">
    <source>
        <dbReference type="PROSITE" id="PS51449"/>
    </source>
</evidence>
<evidence type="ECO:0000256" key="5">
    <source>
        <dbReference type="ARBA" id="ARBA00022691"/>
    </source>
</evidence>
<dbReference type="EMBL" id="DQWS01000195">
    <property type="protein sequence ID" value="HDD53463.1"/>
    <property type="molecule type" value="Genomic_DNA"/>
</dbReference>
<dbReference type="SFLD" id="SFLDS00029">
    <property type="entry name" value="Radical_SAM"/>
    <property type="match status" value="1"/>
</dbReference>
<dbReference type="InterPro" id="IPR058240">
    <property type="entry name" value="rSAM_sf"/>
</dbReference>
<dbReference type="InterPro" id="IPR002792">
    <property type="entry name" value="TRAM_dom"/>
</dbReference>
<proteinExistence type="inferred from homology"/>
<dbReference type="GO" id="GO:0046872">
    <property type="term" value="F:metal ion binding"/>
    <property type="evidence" value="ECO:0007669"/>
    <property type="project" value="UniProtKB-KW"/>
</dbReference>
<comment type="function">
    <text evidence="1 13">Catalyzes the methylthiolation of N6-(dimethylallyl)adenosine (i(6)A), leading to the formation of 2-methylthio-N6-(dimethylallyl)adenosine (ms(2)i(6)A) at position 37 in tRNAs that read codons beginning with uridine.</text>
</comment>
<comment type="subunit">
    <text evidence="13">Monomer.</text>
</comment>
<evidence type="ECO:0000256" key="13">
    <source>
        <dbReference type="HAMAP-Rule" id="MF_01864"/>
    </source>
</evidence>
<organism evidence="17">
    <name type="scientific">Thermosulfidibacter takaii</name>
    <dbReference type="NCBI Taxonomy" id="412593"/>
    <lineage>
        <taxon>Bacteria</taxon>
        <taxon>Pseudomonadati</taxon>
        <taxon>Thermosulfidibacterota</taxon>
        <taxon>Thermosulfidibacteria</taxon>
        <taxon>Thermosulfidibacterales</taxon>
        <taxon>Thermosulfidibacteraceae</taxon>
    </lineage>
</organism>
<keyword evidence="3 13" id="KW-0963">Cytoplasm</keyword>
<dbReference type="SFLD" id="SFLDG01082">
    <property type="entry name" value="B12-binding_domain_containing"/>
    <property type="match status" value="1"/>
</dbReference>
<comment type="similarity">
    <text evidence="13">Belongs to the methylthiotransferase family. MiaB subfamily.</text>
</comment>
<dbReference type="NCBIfam" id="TIGR00089">
    <property type="entry name" value="MiaB/RimO family radical SAM methylthiotransferase"/>
    <property type="match status" value="1"/>
</dbReference>
<dbReference type="HAMAP" id="MF_01864">
    <property type="entry name" value="tRNA_metthiotr_MiaB"/>
    <property type="match status" value="1"/>
</dbReference>
<feature type="domain" description="MTTase N-terminal" evidence="15">
    <location>
        <begin position="1"/>
        <end position="115"/>
    </location>
</feature>
<dbReference type="SFLD" id="SFLDF00273">
    <property type="entry name" value="(dimethylallyl)adenosine_tRNA"/>
    <property type="match status" value="1"/>
</dbReference>
<dbReference type="SUPFAM" id="SSF102114">
    <property type="entry name" value="Radical SAM enzymes"/>
    <property type="match status" value="1"/>
</dbReference>
<dbReference type="AlphaFoldDB" id="A0A7C0U796"/>
<evidence type="ECO:0000256" key="6">
    <source>
        <dbReference type="ARBA" id="ARBA00022723"/>
    </source>
</evidence>
<dbReference type="InterPro" id="IPR023404">
    <property type="entry name" value="rSAM_horseshoe"/>
</dbReference>
<evidence type="ECO:0000256" key="2">
    <source>
        <dbReference type="ARBA" id="ARBA00022485"/>
    </source>
</evidence>
<dbReference type="Pfam" id="PF01938">
    <property type="entry name" value="TRAM"/>
    <property type="match status" value="1"/>
</dbReference>
<dbReference type="PROSITE" id="PS50926">
    <property type="entry name" value="TRAM"/>
    <property type="match status" value="1"/>
</dbReference>
<dbReference type="GO" id="GO:0005829">
    <property type="term" value="C:cytosol"/>
    <property type="evidence" value="ECO:0007669"/>
    <property type="project" value="TreeGrafter"/>
</dbReference>
<evidence type="ECO:0000256" key="3">
    <source>
        <dbReference type="ARBA" id="ARBA00022490"/>
    </source>
</evidence>
<evidence type="ECO:0000256" key="11">
    <source>
        <dbReference type="ARBA" id="ARBA00080698"/>
    </source>
</evidence>
<evidence type="ECO:0000256" key="9">
    <source>
        <dbReference type="ARBA" id="ARBA00033765"/>
    </source>
</evidence>
<evidence type="ECO:0000256" key="12">
    <source>
        <dbReference type="ARBA" id="ARBA00081141"/>
    </source>
</evidence>
<keyword evidence="13" id="KW-0819">tRNA processing</keyword>
<dbReference type="PANTHER" id="PTHR43020:SF2">
    <property type="entry name" value="MITOCHONDRIAL TRNA METHYLTHIOTRANSFERASE CDK5RAP1"/>
    <property type="match status" value="1"/>
</dbReference>
<dbReference type="InterPro" id="IPR006463">
    <property type="entry name" value="MiaB_methiolase"/>
</dbReference>
<gene>
    <name evidence="13 17" type="primary">miaB</name>
    <name evidence="17" type="ORF">ENF32_05285</name>
</gene>
<evidence type="ECO:0000256" key="7">
    <source>
        <dbReference type="ARBA" id="ARBA00023004"/>
    </source>
</evidence>
<dbReference type="InterPro" id="IPR038135">
    <property type="entry name" value="Methylthiotransferase_N_sf"/>
</dbReference>
<comment type="cofactor">
    <cofactor evidence="13">
        <name>[4Fe-4S] cluster</name>
        <dbReference type="ChEBI" id="CHEBI:49883"/>
    </cofactor>
    <text evidence="13">Binds 2 [4Fe-4S] clusters. One cluster is coordinated with 3 cysteines and an exchangeable S-adenosyl-L-methionine.</text>
</comment>
<dbReference type="GO" id="GO:0035597">
    <property type="term" value="F:tRNA-2-methylthio-N(6)-dimethylallyladenosine(37) synthase activity"/>
    <property type="evidence" value="ECO:0007669"/>
    <property type="project" value="UniProtKB-EC"/>
</dbReference>
<keyword evidence="7 13" id="KW-0408">Iron</keyword>
<feature type="binding site" evidence="13">
    <location>
        <position position="159"/>
    </location>
    <ligand>
        <name>[4Fe-4S] cluster</name>
        <dbReference type="ChEBI" id="CHEBI:49883"/>
        <label>2</label>
        <note>4Fe-4S-S-AdoMet</note>
    </ligand>
</feature>
<dbReference type="FunFam" id="3.80.30.20:FF:000001">
    <property type="entry name" value="tRNA-2-methylthio-N(6)-dimethylallyladenosine synthase 2"/>
    <property type="match status" value="1"/>
</dbReference>
<evidence type="ECO:0000259" key="14">
    <source>
        <dbReference type="PROSITE" id="PS50926"/>
    </source>
</evidence>
<keyword evidence="2 13" id="KW-0004">4Fe-4S</keyword>
<feature type="domain" description="Radical SAM core" evidence="16">
    <location>
        <begin position="138"/>
        <end position="368"/>
    </location>
</feature>
<dbReference type="Gene3D" id="3.40.50.12160">
    <property type="entry name" value="Methylthiotransferase, N-terminal domain"/>
    <property type="match status" value="1"/>
</dbReference>
<evidence type="ECO:0000256" key="4">
    <source>
        <dbReference type="ARBA" id="ARBA00022679"/>
    </source>
</evidence>
<feature type="binding site" evidence="13">
    <location>
        <position position="10"/>
    </location>
    <ligand>
        <name>[4Fe-4S] cluster</name>
        <dbReference type="ChEBI" id="CHEBI:49883"/>
        <label>1</label>
    </ligand>
</feature>
<keyword evidence="8 13" id="KW-0411">Iron-sulfur</keyword>
<dbReference type="PROSITE" id="PS51449">
    <property type="entry name" value="MTTASE_N"/>
    <property type="match status" value="1"/>
</dbReference>
<dbReference type="NCBIfam" id="TIGR01574">
    <property type="entry name" value="miaB-methiolase"/>
    <property type="match status" value="1"/>
</dbReference>
<evidence type="ECO:0000313" key="17">
    <source>
        <dbReference type="EMBL" id="HDD53463.1"/>
    </source>
</evidence>
<feature type="binding site" evidence="13">
    <location>
        <position position="46"/>
    </location>
    <ligand>
        <name>[4Fe-4S] cluster</name>
        <dbReference type="ChEBI" id="CHEBI:49883"/>
        <label>1</label>
    </ligand>
</feature>
<evidence type="ECO:0000259" key="16">
    <source>
        <dbReference type="PROSITE" id="PS51918"/>
    </source>
</evidence>
<sequence>MKVFVKTYGCQMNVHDSEKLLGVLATIGYNPASSEEEAHLVILNTCAVREKAEHKVYSELGRLKKLKKNGVVIGVCGCVAQKEGKALLERMPFVDFVVGPRNIYSLPQVLEEVKLGHRVVKTHLNGSCITSLELPVLRQDPYRAYVTVMEGCDNFCAYCVVPYTRGREISRPSSEIVEEVKRLADQGYLEVTLLGQNVNSYGKGLGEKIDFPGLLERVHQVEGIRWIRFITSHPRDFSERLVKTIAALPKVCEYIHLPAQAGSNRVLERMGRGYTREEYLDKVAMIREHIPKAALTSDFIVGFPGEEEEDFQLTLDLVERVRYEGIFAFRYSVRKGTRAAQWEDNVPLSEKGRRLSQLLQLQYRITEEVSRTYQGKELDVLFYSWKDGVLEGRTRTNKIVTVLGDKRHLGAIKKVKIEETRMYQLLGTLAEGGESL</sequence>
<dbReference type="InterPro" id="IPR006638">
    <property type="entry name" value="Elp3/MiaA/NifB-like_rSAM"/>
</dbReference>
<dbReference type="Gene3D" id="3.80.30.20">
    <property type="entry name" value="tm_1862 like domain"/>
    <property type="match status" value="1"/>
</dbReference>
<dbReference type="PROSITE" id="PS01278">
    <property type="entry name" value="MTTASE_RADICAL"/>
    <property type="match status" value="1"/>
</dbReference>
<dbReference type="InterPro" id="IPR013848">
    <property type="entry name" value="Methylthiotransferase_N"/>
</dbReference>
<reference evidence="17" key="1">
    <citation type="journal article" date="2020" name="mSystems">
        <title>Genome- and Community-Level Interaction Insights into Carbon Utilization and Element Cycling Functions of Hydrothermarchaeota in Hydrothermal Sediment.</title>
        <authorList>
            <person name="Zhou Z."/>
            <person name="Liu Y."/>
            <person name="Xu W."/>
            <person name="Pan J."/>
            <person name="Luo Z.H."/>
            <person name="Li M."/>
        </authorList>
    </citation>
    <scope>NUCLEOTIDE SEQUENCE [LARGE SCALE GENOMIC DNA]</scope>
    <source>
        <strain evidence="17">HyVt-115</strain>
    </source>
</reference>
<comment type="caution">
    <text evidence="17">The sequence shown here is derived from an EMBL/GenBank/DDBJ whole genome shotgun (WGS) entry which is preliminary data.</text>
</comment>
<evidence type="ECO:0000256" key="8">
    <source>
        <dbReference type="ARBA" id="ARBA00023014"/>
    </source>
</evidence>
<dbReference type="CDD" id="cd01335">
    <property type="entry name" value="Radical_SAM"/>
    <property type="match status" value="1"/>
</dbReference>
<dbReference type="SMART" id="SM00729">
    <property type="entry name" value="Elp3"/>
    <property type="match status" value="1"/>
</dbReference>
<dbReference type="SFLD" id="SFLDG01061">
    <property type="entry name" value="methylthiotransferase"/>
    <property type="match status" value="1"/>
</dbReference>
<feature type="binding site" evidence="13">
    <location>
        <position position="78"/>
    </location>
    <ligand>
        <name>[4Fe-4S] cluster</name>
        <dbReference type="ChEBI" id="CHEBI:49883"/>
        <label>1</label>
    </ligand>
</feature>
<dbReference type="FunFam" id="3.40.50.12160:FF:000003">
    <property type="entry name" value="CDK5 regulatory subunit-associated protein 1"/>
    <property type="match status" value="1"/>
</dbReference>
<comment type="subcellular location">
    <subcellularLocation>
        <location evidence="13">Cytoplasm</location>
    </subcellularLocation>
</comment>
<dbReference type="InterPro" id="IPR007197">
    <property type="entry name" value="rSAM"/>
</dbReference>
<dbReference type="GO" id="GO:0051539">
    <property type="term" value="F:4 iron, 4 sulfur cluster binding"/>
    <property type="evidence" value="ECO:0007669"/>
    <property type="project" value="UniProtKB-UniRule"/>
</dbReference>
<evidence type="ECO:0000256" key="10">
    <source>
        <dbReference type="ARBA" id="ARBA00068570"/>
    </source>
</evidence>
<evidence type="ECO:0000256" key="1">
    <source>
        <dbReference type="ARBA" id="ARBA00003234"/>
    </source>
</evidence>
<keyword evidence="4 13" id="KW-0808">Transferase</keyword>
<dbReference type="PANTHER" id="PTHR43020">
    <property type="entry name" value="CDK5 REGULATORY SUBUNIT-ASSOCIATED PROTEIN 1"/>
    <property type="match status" value="1"/>
</dbReference>
<protein>
    <recommendedName>
        <fullName evidence="10 13">tRNA-2-methylthio-N(6)-dimethylallyladenosine synthase</fullName>
        <ecNumber evidence="9 13">2.8.4.3</ecNumber>
    </recommendedName>
    <alternativeName>
        <fullName evidence="12 13">(Dimethylallyl)adenosine tRNA methylthiotransferase MiaB</fullName>
    </alternativeName>
    <alternativeName>
        <fullName evidence="11 13">tRNA-i(6)A37 methylthiotransferase</fullName>
    </alternativeName>
</protein>
<accession>A0A7C0U796</accession>
<keyword evidence="5 13" id="KW-0949">S-adenosyl-L-methionine</keyword>
<feature type="domain" description="TRAM" evidence="14">
    <location>
        <begin position="371"/>
        <end position="431"/>
    </location>
</feature>
<dbReference type="Pfam" id="PF00919">
    <property type="entry name" value="UPF0004"/>
    <property type="match status" value="1"/>
</dbReference>
<dbReference type="InterPro" id="IPR005839">
    <property type="entry name" value="Methylthiotransferase"/>
</dbReference>
<dbReference type="Proteomes" id="UP000885690">
    <property type="component" value="Unassembled WGS sequence"/>
</dbReference>